<feature type="transmembrane region" description="Helical" evidence="7">
    <location>
        <begin position="7"/>
        <end position="28"/>
    </location>
</feature>
<keyword evidence="5 9" id="KW-0067">ATP-binding</keyword>
<dbReference type="PROSITE" id="PS50893">
    <property type="entry name" value="ABC_TRANSPORTER_2"/>
    <property type="match status" value="1"/>
</dbReference>
<keyword evidence="10" id="KW-1185">Reference proteome</keyword>
<dbReference type="SMART" id="SM00382">
    <property type="entry name" value="AAA"/>
    <property type="match status" value="1"/>
</dbReference>
<dbReference type="Pfam" id="PF08530">
    <property type="entry name" value="PepX_C"/>
    <property type="match status" value="1"/>
</dbReference>
<reference evidence="9 10" key="1">
    <citation type="submission" date="2019-03" db="EMBL/GenBank/DDBJ databases">
        <title>Genomic Encyclopedia of Type Strains, Phase IV (KMG-IV): sequencing the most valuable type-strain genomes for metagenomic binning, comparative biology and taxonomic classification.</title>
        <authorList>
            <person name="Goeker M."/>
        </authorList>
    </citation>
    <scope>NUCLEOTIDE SEQUENCE [LARGE SCALE GENOMIC DNA]</scope>
    <source>
        <strain evidence="9 10">DSM 45361</strain>
    </source>
</reference>
<dbReference type="EMBL" id="SNXZ01000008">
    <property type="protein sequence ID" value="TDP92009.1"/>
    <property type="molecule type" value="Genomic_DNA"/>
</dbReference>
<protein>
    <submittedName>
        <fullName evidence="9">ABC-2 type transport system ATP-binding protein</fullName>
    </submittedName>
</protein>
<keyword evidence="4" id="KW-0378">Hydrolase</keyword>
<dbReference type="InterPro" id="IPR027417">
    <property type="entry name" value="P-loop_NTPase"/>
</dbReference>
<dbReference type="Proteomes" id="UP000295444">
    <property type="component" value="Unassembled WGS sequence"/>
</dbReference>
<dbReference type="Pfam" id="PF00005">
    <property type="entry name" value="ABC_tran"/>
    <property type="match status" value="1"/>
</dbReference>
<evidence type="ECO:0000256" key="4">
    <source>
        <dbReference type="ARBA" id="ARBA00022801"/>
    </source>
</evidence>
<comment type="caution">
    <text evidence="9">The sequence shown here is derived from an EMBL/GenBank/DDBJ whole genome shotgun (WGS) entry which is preliminary data.</text>
</comment>
<keyword evidence="7" id="KW-0812">Transmembrane</keyword>
<dbReference type="RefSeq" id="WP_208115914.1">
    <property type="nucleotide sequence ID" value="NZ_SNXZ01000008.1"/>
</dbReference>
<comment type="similarity">
    <text evidence="1">Belongs to the ABC transporter superfamily.</text>
</comment>
<dbReference type="SUPFAM" id="SSF52540">
    <property type="entry name" value="P-loop containing nucleoside triphosphate hydrolases"/>
    <property type="match status" value="1"/>
</dbReference>
<dbReference type="InterPro" id="IPR000383">
    <property type="entry name" value="Xaa-Pro-like_dom"/>
</dbReference>
<keyword evidence="7" id="KW-1133">Transmembrane helix</keyword>
<evidence type="ECO:0000313" key="9">
    <source>
        <dbReference type="EMBL" id="TDP92009.1"/>
    </source>
</evidence>
<proteinExistence type="inferred from homology"/>
<dbReference type="InterPro" id="IPR029058">
    <property type="entry name" value="AB_hydrolase_fold"/>
</dbReference>
<name>A0A4R6RY24_LABRH</name>
<keyword evidence="7" id="KW-0472">Membrane</keyword>
<dbReference type="InterPro" id="IPR008979">
    <property type="entry name" value="Galactose-bd-like_sf"/>
</dbReference>
<accession>A0A4R6RY24</accession>
<dbReference type="InterPro" id="IPR017871">
    <property type="entry name" value="ABC_transporter-like_CS"/>
</dbReference>
<sequence>MRRIPRSVFRWTAFAVVAALIVITVVLVTRPSSTGQQVRTQEKVLTLVDGPAGKRAPVAIDTTLYLPEKTPAPAVMIAHGFGGSKRSVDADAREFAAQGFVVLAWSARGFGRSGGTIELNSPDYEVEDAKQLVSWLAKRPEVRLDGPGDPRVGVTGGSYGGALALMLAGADKRVDALAPVITYNDLSQALLPNTGSTGAMPAGTPAAGPFGADGVFKRAWAGIFFASGMGGGGDAGSSGPEAPEPGTVSGSSDAAAGGDAAAPAPAPSTGGDTAGGDQGGDAPPAGATGGPCGRFGLDVCKAYAEVATTGVPSAETVALLKSVSPVSVTSKITQPTLLVQGEQDTLFGLDQADANARQIAAAGGSVKVIWYAGGHDGGRPGPQLREEMRNWLAYQLDKRGTDPGTGFEYAVQGALRAQGAPSVRVVRAPAYPGLTGAPVQRQAMAMSGAAQTVINPPGANPGSVSSLPGLSSVLAGAGGRLSGRTSIDLPGQSAIFSGPTLDEQLLIAGSATARLDVSAMPGLPPSKTGAVLFAKLYDVGPDGTRILPGSAVSPVRVPPLPVNGDSVKVTVALPGIVRPVESGHYLSLVVTTTDQSYATPLEPAAYRIALADDTIAVPVVPGTNVGGPAPVGPVIGIIVVLGIGVLLVLAVALRRRRSGRPDPELTDVPLVIDGLTKRYPGGLVAVDDLSFRVDRGQVLGLLGPNGAGKTTTLRMLMGLIHPTGGTIKVFGQEIRPGAPVLSRIGSFVEGAGFLPHLSGADNLRLYWAATGRPAERAHVHEALEIAGLGKAVNRKVRTYSQGMRQRLAIAQAMLGLPDLLVLDEPTNGLDPPQIHQMRSVLRAYAATGRTVLVSSHLLAEVEQTCDHVVVMHRGRLVAAGPVDEIVSGGGEATFRVDRPDVAADVLRGISGVTGVAVDGSAVHAELDGTPRSVAIGVLVSAGVAVEQAGPRRRLEDVFLQLVGEDS</sequence>
<feature type="compositionally biased region" description="Low complexity" evidence="6">
    <location>
        <begin position="249"/>
        <end position="271"/>
    </location>
</feature>
<dbReference type="SMART" id="SM00939">
    <property type="entry name" value="PepX_C"/>
    <property type="match status" value="1"/>
</dbReference>
<dbReference type="Gene3D" id="3.40.50.1820">
    <property type="entry name" value="alpha/beta hydrolase"/>
    <property type="match status" value="2"/>
</dbReference>
<dbReference type="InterPro" id="IPR003439">
    <property type="entry name" value="ABC_transporter-like_ATP-bd"/>
</dbReference>
<evidence type="ECO:0000256" key="5">
    <source>
        <dbReference type="ARBA" id="ARBA00022840"/>
    </source>
</evidence>
<keyword evidence="3" id="KW-0547">Nucleotide-binding</keyword>
<dbReference type="AlphaFoldDB" id="A0A4R6RY24"/>
<dbReference type="GO" id="GO:0008239">
    <property type="term" value="F:dipeptidyl-peptidase activity"/>
    <property type="evidence" value="ECO:0007669"/>
    <property type="project" value="InterPro"/>
</dbReference>
<dbReference type="Gene3D" id="3.40.50.300">
    <property type="entry name" value="P-loop containing nucleotide triphosphate hydrolases"/>
    <property type="match status" value="1"/>
</dbReference>
<dbReference type="Pfam" id="PF02129">
    <property type="entry name" value="Peptidase_S15"/>
    <property type="match status" value="1"/>
</dbReference>
<feature type="region of interest" description="Disordered" evidence="6">
    <location>
        <begin position="232"/>
        <end position="287"/>
    </location>
</feature>
<keyword evidence="2" id="KW-0813">Transport</keyword>
<dbReference type="InterPro" id="IPR003593">
    <property type="entry name" value="AAA+_ATPase"/>
</dbReference>
<dbReference type="Gene3D" id="2.60.120.260">
    <property type="entry name" value="Galactose-binding domain-like"/>
    <property type="match status" value="1"/>
</dbReference>
<evidence type="ECO:0000259" key="8">
    <source>
        <dbReference type="PROSITE" id="PS50893"/>
    </source>
</evidence>
<feature type="transmembrane region" description="Helical" evidence="7">
    <location>
        <begin position="631"/>
        <end position="653"/>
    </location>
</feature>
<evidence type="ECO:0000256" key="6">
    <source>
        <dbReference type="SAM" id="MobiDB-lite"/>
    </source>
</evidence>
<dbReference type="PANTHER" id="PTHR43335:SF4">
    <property type="entry name" value="ABC TRANSPORTER, ATP-BINDING PROTEIN"/>
    <property type="match status" value="1"/>
</dbReference>
<feature type="domain" description="ABC transporter" evidence="8">
    <location>
        <begin position="670"/>
        <end position="898"/>
    </location>
</feature>
<evidence type="ECO:0000256" key="7">
    <source>
        <dbReference type="SAM" id="Phobius"/>
    </source>
</evidence>
<dbReference type="SUPFAM" id="SSF53474">
    <property type="entry name" value="alpha/beta-Hydrolases"/>
    <property type="match status" value="1"/>
</dbReference>
<dbReference type="SUPFAM" id="SSF49785">
    <property type="entry name" value="Galactose-binding domain-like"/>
    <property type="match status" value="1"/>
</dbReference>
<dbReference type="PANTHER" id="PTHR43335">
    <property type="entry name" value="ABC TRANSPORTER, ATP-BINDING PROTEIN"/>
    <property type="match status" value="1"/>
</dbReference>
<evidence type="ECO:0000256" key="3">
    <source>
        <dbReference type="ARBA" id="ARBA00022741"/>
    </source>
</evidence>
<evidence type="ECO:0000256" key="1">
    <source>
        <dbReference type="ARBA" id="ARBA00005417"/>
    </source>
</evidence>
<gene>
    <name evidence="9" type="ORF">EV186_108222</name>
</gene>
<dbReference type="InterPro" id="IPR013736">
    <property type="entry name" value="Xaa-Pro_dipept_C"/>
</dbReference>
<dbReference type="GO" id="GO:0016887">
    <property type="term" value="F:ATP hydrolysis activity"/>
    <property type="evidence" value="ECO:0007669"/>
    <property type="project" value="InterPro"/>
</dbReference>
<evidence type="ECO:0000313" key="10">
    <source>
        <dbReference type="Proteomes" id="UP000295444"/>
    </source>
</evidence>
<dbReference type="GO" id="GO:0005524">
    <property type="term" value="F:ATP binding"/>
    <property type="evidence" value="ECO:0007669"/>
    <property type="project" value="UniProtKB-KW"/>
</dbReference>
<evidence type="ECO:0000256" key="2">
    <source>
        <dbReference type="ARBA" id="ARBA00022448"/>
    </source>
</evidence>
<dbReference type="PROSITE" id="PS00211">
    <property type="entry name" value="ABC_TRANSPORTER_1"/>
    <property type="match status" value="1"/>
</dbReference>
<organism evidence="9 10">
    <name type="scientific">Labedaea rhizosphaerae</name>
    <dbReference type="NCBI Taxonomy" id="598644"/>
    <lineage>
        <taxon>Bacteria</taxon>
        <taxon>Bacillati</taxon>
        <taxon>Actinomycetota</taxon>
        <taxon>Actinomycetes</taxon>
        <taxon>Pseudonocardiales</taxon>
        <taxon>Pseudonocardiaceae</taxon>
        <taxon>Labedaea</taxon>
    </lineage>
</organism>